<keyword evidence="4" id="KW-1185">Reference proteome</keyword>
<dbReference type="STRING" id="1314781.A0A165DKM9"/>
<feature type="domain" description="Cyanovirin-N" evidence="2">
    <location>
        <begin position="128"/>
        <end position="226"/>
    </location>
</feature>
<dbReference type="InParanoid" id="A0A165DKM9"/>
<dbReference type="SMART" id="SM01111">
    <property type="entry name" value="CVNH"/>
    <property type="match status" value="1"/>
</dbReference>
<dbReference type="AlphaFoldDB" id="A0A165DKM9"/>
<evidence type="ECO:0000313" key="3">
    <source>
        <dbReference type="EMBL" id="KZV84777.1"/>
    </source>
</evidence>
<dbReference type="InterPro" id="IPR011058">
    <property type="entry name" value="Cyanovirin-N"/>
</dbReference>
<dbReference type="EMBL" id="KV426211">
    <property type="protein sequence ID" value="KZV84777.1"/>
    <property type="molecule type" value="Genomic_DNA"/>
</dbReference>
<accession>A0A165DKM9</accession>
<protein>
    <recommendedName>
        <fullName evidence="2">Cyanovirin-N domain-containing protein</fullName>
    </recommendedName>
</protein>
<dbReference type="OrthoDB" id="5239998at2759"/>
<sequence>MRFTAVLPILAAFAASAHAASGWANSCTGQKISNSILTANCINSSGLTTATSIDLNTCLVNIFGLLDCGSDLIAGLTPNAVKRHRHTSPVNFNQYQQLQPSASELEMRLTAVLPVLATLAASARAASGWASSCTGQKISGSILTANCINSSGLTTATSINLNTCLVNVFGQLGCGSEGQALKTCNDCTVSSATITCSCLKGGNSDRLRSSVDSNNCIGNRNGALTC</sequence>
<evidence type="ECO:0000256" key="1">
    <source>
        <dbReference type="SAM" id="SignalP"/>
    </source>
</evidence>
<dbReference type="InterPro" id="IPR036673">
    <property type="entry name" value="Cyanovirin-N_sf"/>
</dbReference>
<gene>
    <name evidence="3" type="ORF">EXIGLDRAFT_841946</name>
</gene>
<dbReference type="Proteomes" id="UP000077266">
    <property type="component" value="Unassembled WGS sequence"/>
</dbReference>
<dbReference type="SUPFAM" id="SSF51322">
    <property type="entry name" value="Cyanovirin-N"/>
    <property type="match status" value="2"/>
</dbReference>
<organism evidence="3 4">
    <name type="scientific">Exidia glandulosa HHB12029</name>
    <dbReference type="NCBI Taxonomy" id="1314781"/>
    <lineage>
        <taxon>Eukaryota</taxon>
        <taxon>Fungi</taxon>
        <taxon>Dikarya</taxon>
        <taxon>Basidiomycota</taxon>
        <taxon>Agaricomycotina</taxon>
        <taxon>Agaricomycetes</taxon>
        <taxon>Auriculariales</taxon>
        <taxon>Exidiaceae</taxon>
        <taxon>Exidia</taxon>
    </lineage>
</organism>
<name>A0A165DKM9_EXIGL</name>
<feature type="signal peptide" evidence="1">
    <location>
        <begin position="1"/>
        <end position="19"/>
    </location>
</feature>
<evidence type="ECO:0000313" key="4">
    <source>
        <dbReference type="Proteomes" id="UP000077266"/>
    </source>
</evidence>
<proteinExistence type="predicted"/>
<dbReference type="Pfam" id="PF08881">
    <property type="entry name" value="CVNH"/>
    <property type="match status" value="2"/>
</dbReference>
<keyword evidence="1" id="KW-0732">Signal</keyword>
<feature type="chain" id="PRO_5007856641" description="Cyanovirin-N domain-containing protein" evidence="1">
    <location>
        <begin position="20"/>
        <end position="226"/>
    </location>
</feature>
<evidence type="ECO:0000259" key="2">
    <source>
        <dbReference type="SMART" id="SM01111"/>
    </source>
</evidence>
<dbReference type="Gene3D" id="2.30.60.10">
    <property type="entry name" value="Cyanovirin-N"/>
    <property type="match status" value="2"/>
</dbReference>
<reference evidence="3 4" key="1">
    <citation type="journal article" date="2016" name="Mol. Biol. Evol.">
        <title>Comparative Genomics of Early-Diverging Mushroom-Forming Fungi Provides Insights into the Origins of Lignocellulose Decay Capabilities.</title>
        <authorList>
            <person name="Nagy L.G."/>
            <person name="Riley R."/>
            <person name="Tritt A."/>
            <person name="Adam C."/>
            <person name="Daum C."/>
            <person name="Floudas D."/>
            <person name="Sun H."/>
            <person name="Yadav J.S."/>
            <person name="Pangilinan J."/>
            <person name="Larsson K.H."/>
            <person name="Matsuura K."/>
            <person name="Barry K."/>
            <person name="Labutti K."/>
            <person name="Kuo R."/>
            <person name="Ohm R.A."/>
            <person name="Bhattacharya S.S."/>
            <person name="Shirouzu T."/>
            <person name="Yoshinaga Y."/>
            <person name="Martin F.M."/>
            <person name="Grigoriev I.V."/>
            <person name="Hibbett D.S."/>
        </authorList>
    </citation>
    <scope>NUCLEOTIDE SEQUENCE [LARGE SCALE GENOMIC DNA]</scope>
    <source>
        <strain evidence="3 4">HHB12029</strain>
    </source>
</reference>